<proteinExistence type="predicted"/>
<protein>
    <submittedName>
        <fullName evidence="1">Uncharacterized protein</fullName>
    </submittedName>
</protein>
<evidence type="ECO:0000313" key="2">
    <source>
        <dbReference type="Proteomes" id="UP001056120"/>
    </source>
</evidence>
<keyword evidence="2" id="KW-1185">Reference proteome</keyword>
<organism evidence="1 2">
    <name type="scientific">Smallanthus sonchifolius</name>
    <dbReference type="NCBI Taxonomy" id="185202"/>
    <lineage>
        <taxon>Eukaryota</taxon>
        <taxon>Viridiplantae</taxon>
        <taxon>Streptophyta</taxon>
        <taxon>Embryophyta</taxon>
        <taxon>Tracheophyta</taxon>
        <taxon>Spermatophyta</taxon>
        <taxon>Magnoliopsida</taxon>
        <taxon>eudicotyledons</taxon>
        <taxon>Gunneridae</taxon>
        <taxon>Pentapetalae</taxon>
        <taxon>asterids</taxon>
        <taxon>campanulids</taxon>
        <taxon>Asterales</taxon>
        <taxon>Asteraceae</taxon>
        <taxon>Asteroideae</taxon>
        <taxon>Heliantheae alliance</taxon>
        <taxon>Millerieae</taxon>
        <taxon>Smallanthus</taxon>
    </lineage>
</organism>
<dbReference type="EMBL" id="CM042030">
    <property type="protein sequence ID" value="KAI3786355.1"/>
    <property type="molecule type" value="Genomic_DNA"/>
</dbReference>
<sequence>MIYKRLEKIFDEQLDNLSVEDINELVQLMSLSDNECEKFFLENKDLKEKYFPEIKNQVFTIQEPKTETEEEDSSEEETSTYRVHQTNAGSSSYRKTYRKKNTEFSMPYHKGIPNSNNGSSTAIDTIKIDCIFDLERRKEVIDKWNTEISLIIQSNPEEFSKAKALLLLIEHKSAGIIQDFIKGTTWNEDLHGEDLFDQIINAIYMMFLGLDFLTNKDQENQKLLEKARQVLTKSQICDICLLDDFTCLFEQNLYKLSTREYHSWIEVYLMKIPIVGEKAKERWNKEKNNLTMHSLGFATRIVKEEIVVYCDLSNKQKQLKRFNKSCCKNLTEEPQLSFGCDLLKDKKYFKKKYKKKYKRKRRFWKTKKKRFSPGRYFSKEKPKICPQEKKKCRCWIYSEEGHYANECPNKQKFSEKTKLVLEAENEGYFPT</sequence>
<gene>
    <name evidence="1" type="ORF">L1987_39970</name>
</gene>
<reference evidence="2" key="1">
    <citation type="journal article" date="2022" name="Mol. Ecol. Resour.">
        <title>The genomes of chicory, endive, great burdock and yacon provide insights into Asteraceae palaeo-polyploidization history and plant inulin production.</title>
        <authorList>
            <person name="Fan W."/>
            <person name="Wang S."/>
            <person name="Wang H."/>
            <person name="Wang A."/>
            <person name="Jiang F."/>
            <person name="Liu H."/>
            <person name="Zhao H."/>
            <person name="Xu D."/>
            <person name="Zhang Y."/>
        </authorList>
    </citation>
    <scope>NUCLEOTIDE SEQUENCE [LARGE SCALE GENOMIC DNA]</scope>
    <source>
        <strain evidence="2">cv. Yunnan</strain>
    </source>
</reference>
<evidence type="ECO:0000313" key="1">
    <source>
        <dbReference type="EMBL" id="KAI3786355.1"/>
    </source>
</evidence>
<comment type="caution">
    <text evidence="1">The sequence shown here is derived from an EMBL/GenBank/DDBJ whole genome shotgun (WGS) entry which is preliminary data.</text>
</comment>
<reference evidence="1 2" key="2">
    <citation type="journal article" date="2022" name="Mol. Ecol. Resour.">
        <title>The genomes of chicory, endive, great burdock and yacon provide insights into Asteraceae paleo-polyploidization history and plant inulin production.</title>
        <authorList>
            <person name="Fan W."/>
            <person name="Wang S."/>
            <person name="Wang H."/>
            <person name="Wang A."/>
            <person name="Jiang F."/>
            <person name="Liu H."/>
            <person name="Zhao H."/>
            <person name="Xu D."/>
            <person name="Zhang Y."/>
        </authorList>
    </citation>
    <scope>NUCLEOTIDE SEQUENCE [LARGE SCALE GENOMIC DNA]</scope>
    <source>
        <strain evidence="2">cv. Yunnan</strain>
        <tissue evidence="1">Leaves</tissue>
    </source>
</reference>
<accession>A0ACB9GTD8</accession>
<dbReference type="Proteomes" id="UP001056120">
    <property type="component" value="Linkage Group LG13"/>
</dbReference>
<name>A0ACB9GTD8_9ASTR</name>